<feature type="chain" id="PRO_5026946989" evidence="1">
    <location>
        <begin position="24"/>
        <end position="178"/>
    </location>
</feature>
<sequence>MTRLVLIACAGALLAWAIVPAGAGGQQYPVPTAAPPTVAPPTVAPPPPPAASRLPLLTPFPIVRIVGRTSRRGAKITRLTVRAVVGSDVVSRCLGASGRCPYRQRITRIRGTRGQIRTIHVRAFERSFRAGVLLRVYVVRAGRTGKFTSFRIRSRRAPMRNDSCVEDIVLRPVRCSGG</sequence>
<organism evidence="2">
    <name type="scientific">uncultured Solirubrobacteraceae bacterium</name>
    <dbReference type="NCBI Taxonomy" id="1162706"/>
    <lineage>
        <taxon>Bacteria</taxon>
        <taxon>Bacillati</taxon>
        <taxon>Actinomycetota</taxon>
        <taxon>Thermoleophilia</taxon>
        <taxon>Solirubrobacterales</taxon>
        <taxon>Solirubrobacteraceae</taxon>
        <taxon>environmental samples</taxon>
    </lineage>
</organism>
<accession>A0A6J4TJX4</accession>
<protein>
    <submittedName>
        <fullName evidence="2">Uncharacterized protein</fullName>
    </submittedName>
</protein>
<keyword evidence="1" id="KW-0732">Signal</keyword>
<gene>
    <name evidence="2" type="ORF">AVDCRST_MAG67-3650</name>
</gene>
<dbReference type="EMBL" id="CADCVQ010000152">
    <property type="protein sequence ID" value="CAA9525524.1"/>
    <property type="molecule type" value="Genomic_DNA"/>
</dbReference>
<dbReference type="AlphaFoldDB" id="A0A6J4TJX4"/>
<name>A0A6J4TJX4_9ACTN</name>
<feature type="signal peptide" evidence="1">
    <location>
        <begin position="1"/>
        <end position="23"/>
    </location>
</feature>
<evidence type="ECO:0000313" key="2">
    <source>
        <dbReference type="EMBL" id="CAA9525524.1"/>
    </source>
</evidence>
<evidence type="ECO:0000256" key="1">
    <source>
        <dbReference type="SAM" id="SignalP"/>
    </source>
</evidence>
<reference evidence="2" key="1">
    <citation type="submission" date="2020-02" db="EMBL/GenBank/DDBJ databases">
        <authorList>
            <person name="Meier V. D."/>
        </authorList>
    </citation>
    <scope>NUCLEOTIDE SEQUENCE</scope>
    <source>
        <strain evidence="2">AVDCRST_MAG67</strain>
    </source>
</reference>
<proteinExistence type="predicted"/>